<keyword evidence="5 9" id="KW-0812">Transmembrane</keyword>
<protein>
    <recommendedName>
        <fullName evidence="8">Permease IIC component</fullName>
    </recommendedName>
</protein>
<dbReference type="GO" id="GO:0009401">
    <property type="term" value="P:phosphoenolpyruvate-dependent sugar phosphotransferase system"/>
    <property type="evidence" value="ECO:0007669"/>
    <property type="project" value="InterPro"/>
</dbReference>
<keyword evidence="4 8" id="KW-0762">Sugar transport</keyword>
<feature type="transmembrane region" description="Helical" evidence="9">
    <location>
        <begin position="35"/>
        <end position="55"/>
    </location>
</feature>
<evidence type="ECO:0000256" key="7">
    <source>
        <dbReference type="ARBA" id="ARBA00023136"/>
    </source>
</evidence>
<keyword evidence="3 8" id="KW-1003">Cell membrane</keyword>
<reference evidence="11 12" key="1">
    <citation type="submission" date="2018-07" db="EMBL/GenBank/DDBJ databases">
        <title>Genome sequences of six Lactobacillus spp. isolated from bumble bee guts.</title>
        <authorList>
            <person name="Motta E.V.S."/>
            <person name="Moran N.A."/>
        </authorList>
    </citation>
    <scope>NUCLEOTIDE SEQUENCE [LARGE SCALE GENOMIC DNA]</scope>
    <source>
        <strain evidence="11 12">LV-8.1</strain>
    </source>
</reference>
<evidence type="ECO:0000256" key="8">
    <source>
        <dbReference type="PIRNR" id="PIRNR006351"/>
    </source>
</evidence>
<dbReference type="GO" id="GO:0005886">
    <property type="term" value="C:plasma membrane"/>
    <property type="evidence" value="ECO:0007669"/>
    <property type="project" value="UniProtKB-SubCell"/>
</dbReference>
<evidence type="ECO:0000256" key="6">
    <source>
        <dbReference type="ARBA" id="ARBA00022989"/>
    </source>
</evidence>
<comment type="function">
    <text evidence="8">The phosphoenolpyruvate-dependent sugar phosphotransferase system (PTS), a major carbohydrate active -transport system, catalyzes the phosphorylation of incoming sugar substrates concomitant with their translocation across the cell membrane.</text>
</comment>
<feature type="transmembrane region" description="Helical" evidence="9">
    <location>
        <begin position="61"/>
        <end position="81"/>
    </location>
</feature>
<evidence type="ECO:0000259" key="10">
    <source>
        <dbReference type="PROSITE" id="PS51105"/>
    </source>
</evidence>
<evidence type="ECO:0000256" key="3">
    <source>
        <dbReference type="ARBA" id="ARBA00022475"/>
    </source>
</evidence>
<dbReference type="Pfam" id="PF02378">
    <property type="entry name" value="PTS_EIIC"/>
    <property type="match status" value="1"/>
</dbReference>
<feature type="transmembrane region" description="Helical" evidence="9">
    <location>
        <begin position="265"/>
        <end position="289"/>
    </location>
</feature>
<feature type="transmembrane region" description="Helical" evidence="9">
    <location>
        <begin position="378"/>
        <end position="396"/>
    </location>
</feature>
<feature type="domain" description="PTS EIIC type-3" evidence="10">
    <location>
        <begin position="8"/>
        <end position="395"/>
    </location>
</feature>
<evidence type="ECO:0000256" key="1">
    <source>
        <dbReference type="ARBA" id="ARBA00004651"/>
    </source>
</evidence>
<feature type="transmembrane region" description="Helical" evidence="9">
    <location>
        <begin position="93"/>
        <end position="111"/>
    </location>
</feature>
<dbReference type="AlphaFoldDB" id="A0A3R6VHM8"/>
<name>A0A3R6VHM8_9LACO</name>
<evidence type="ECO:0000256" key="5">
    <source>
        <dbReference type="ARBA" id="ARBA00022692"/>
    </source>
</evidence>
<dbReference type="GO" id="GO:1902815">
    <property type="term" value="P:N,N'-diacetylchitobiose import"/>
    <property type="evidence" value="ECO:0007669"/>
    <property type="project" value="TreeGrafter"/>
</dbReference>
<dbReference type="PANTHER" id="PTHR33989:SF4">
    <property type="entry name" value="PTS SYSTEM N,N'-DIACETYLCHITOBIOSE-SPECIFIC EIIC COMPONENT"/>
    <property type="match status" value="1"/>
</dbReference>
<evidence type="ECO:0000313" key="12">
    <source>
        <dbReference type="Proteomes" id="UP000284822"/>
    </source>
</evidence>
<dbReference type="PANTHER" id="PTHR33989">
    <property type="match status" value="1"/>
</dbReference>
<dbReference type="PROSITE" id="PS51105">
    <property type="entry name" value="PTS_EIIC_TYPE_3"/>
    <property type="match status" value="1"/>
</dbReference>
<keyword evidence="2 8" id="KW-0813">Transport</keyword>
<dbReference type="Proteomes" id="UP000284822">
    <property type="component" value="Unassembled WGS sequence"/>
</dbReference>
<feature type="transmembrane region" description="Helical" evidence="9">
    <location>
        <begin position="328"/>
        <end position="349"/>
    </location>
</feature>
<comment type="subcellular location">
    <subcellularLocation>
        <location evidence="1">Cell membrane</location>
        <topology evidence="1">Multi-pass membrane protein</topology>
    </subcellularLocation>
</comment>
<evidence type="ECO:0000256" key="9">
    <source>
        <dbReference type="SAM" id="Phobius"/>
    </source>
</evidence>
<dbReference type="InterPro" id="IPR003352">
    <property type="entry name" value="PTS_EIIC"/>
</dbReference>
<organism evidence="11 12">
    <name type="scientific">Bombilactobacillus bombi</name>
    <dbReference type="NCBI Taxonomy" id="1303590"/>
    <lineage>
        <taxon>Bacteria</taxon>
        <taxon>Bacillati</taxon>
        <taxon>Bacillota</taxon>
        <taxon>Bacilli</taxon>
        <taxon>Lactobacillales</taxon>
        <taxon>Lactobacillaceae</taxon>
        <taxon>Bombilactobacillus</taxon>
    </lineage>
</organism>
<gene>
    <name evidence="11" type="ORF">DS832_02330</name>
</gene>
<sequence length="410" mass="45210">MNGVIDWLSNRAAPAMKKFVTRPWIASIADSMQKIIPFILAGSMIFLYNVVRSYIPALPDLTNLSNFTFGMLGILVSYLIASEVMENLKHPQYLQMAGLTAVAIFLININPKISSKGVFTAEFSRFGATGLLVGMLTGLSVALVFHLWSKLHLLEGSSVPDFVVGWINTIIPILINVAIFSVIVFMNHIDPFQVINGLFSPLQSFGQTLPGFLLLSLIPTFLYTLGISSWSFNAVSTPIFMAGITANIAAVAAGKPATNITTSEVMFTTALITMGGMGATLTLNILMLFAKSTRIKAIGRICIIPSIFNINEPIMFSAPVVMTPLLMIPTWINAITGPLIVWIVMRLHWLNIPAKMIQIGQIPAPLSSVMITEDLRAVLWYVVLFIIYMATWYPFFKVYDKQLLEAEHKN</sequence>
<feature type="transmembrane region" description="Helical" evidence="9">
    <location>
        <begin position="232"/>
        <end position="253"/>
    </location>
</feature>
<dbReference type="EMBL" id="QOCS01000005">
    <property type="protein sequence ID" value="RHW48410.1"/>
    <property type="molecule type" value="Genomic_DNA"/>
</dbReference>
<feature type="transmembrane region" description="Helical" evidence="9">
    <location>
        <begin position="163"/>
        <end position="185"/>
    </location>
</feature>
<comment type="caution">
    <text evidence="11">The sequence shown here is derived from an EMBL/GenBank/DDBJ whole genome shotgun (WGS) entry which is preliminary data.</text>
</comment>
<dbReference type="InterPro" id="IPR004796">
    <property type="entry name" value="PTS_IIC_cello"/>
</dbReference>
<feature type="transmembrane region" description="Helical" evidence="9">
    <location>
        <begin position="131"/>
        <end position="151"/>
    </location>
</feature>
<dbReference type="RefSeq" id="WP_118910164.1">
    <property type="nucleotide sequence ID" value="NZ_QOCS01000005.1"/>
</dbReference>
<dbReference type="GO" id="GO:0008982">
    <property type="term" value="F:protein-N(PI)-phosphohistidine-sugar phosphotransferase activity"/>
    <property type="evidence" value="ECO:0007669"/>
    <property type="project" value="UniProtKB-UniRule"/>
</dbReference>
<evidence type="ECO:0000256" key="4">
    <source>
        <dbReference type="ARBA" id="ARBA00022597"/>
    </source>
</evidence>
<dbReference type="PIRSF" id="PIRSF006351">
    <property type="entry name" value="PTS_EIIC-Cellobiose"/>
    <property type="match status" value="1"/>
</dbReference>
<proteinExistence type="predicted"/>
<feature type="transmembrane region" description="Helical" evidence="9">
    <location>
        <begin position="205"/>
        <end position="225"/>
    </location>
</feature>
<keyword evidence="7 8" id="KW-0472">Membrane</keyword>
<evidence type="ECO:0000313" key="11">
    <source>
        <dbReference type="EMBL" id="RHW48410.1"/>
    </source>
</evidence>
<evidence type="ECO:0000256" key="2">
    <source>
        <dbReference type="ARBA" id="ARBA00022448"/>
    </source>
</evidence>
<dbReference type="InterPro" id="IPR004501">
    <property type="entry name" value="PTS_EIIC_3"/>
</dbReference>
<dbReference type="InterPro" id="IPR051088">
    <property type="entry name" value="PTS_Sugar-EIIC/EIIB"/>
</dbReference>
<accession>A0A3R6VHM8</accession>
<keyword evidence="6 9" id="KW-1133">Transmembrane helix</keyword>